<protein>
    <submittedName>
        <fullName evidence="3">Polyhydroxyalkanoate synthase</fullName>
        <ecNumber evidence="3">2.3.1.-</ecNumber>
    </submittedName>
</protein>
<dbReference type="GO" id="GO:0016746">
    <property type="term" value="F:acyltransferase activity"/>
    <property type="evidence" value="ECO:0007669"/>
    <property type="project" value="UniProtKB-KW"/>
</dbReference>
<organism evidence="3 4">
    <name type="scientific">Sphingomonas kaistensis</name>
    <dbReference type="NCBI Taxonomy" id="298708"/>
    <lineage>
        <taxon>Bacteria</taxon>
        <taxon>Pseudomonadati</taxon>
        <taxon>Pseudomonadota</taxon>
        <taxon>Alphaproteobacteria</taxon>
        <taxon>Sphingomonadales</taxon>
        <taxon>Sphingomonadaceae</taxon>
        <taxon>Sphingomonas</taxon>
    </lineage>
</organism>
<sequence length="349" mass="37023">MGSPLRDVAHDLAPPSIAPQHSRGPRPLPLFVELLRQVTARDPELGQKALEGLRRYQTAPAVPCRQERPVVHRSNGTSLRDCGGSGPALVLVPSLINPPTILDLDPACSLADALAVRHRVFLLDWGPAAERQDLSLDGHVAERLVPLLHAVGPASLIGYCLGGTLALAAASTCATVQAVVTLASPYRFDAYEDAARAQLLRLWKASRAAAEQLGFLPMEVLQAAFWQIDPARLVAKFARFADSDPASPEALRFVAMEEWANSGEPLPLPAARQMVEQLFGADVPLAPLPSCPMLHVTAAGDRIVPAATAAAGEQLSSPSGHVGMIVGRDAQRTLHGPLLSWLEGAASAR</sequence>
<proteinExistence type="predicted"/>
<dbReference type="Proteomes" id="UP000558192">
    <property type="component" value="Unassembled WGS sequence"/>
</dbReference>
<keyword evidence="3" id="KW-0808">Transferase</keyword>
<evidence type="ECO:0000313" key="4">
    <source>
        <dbReference type="Proteomes" id="UP000558192"/>
    </source>
</evidence>
<name>A0A7X5Y9N3_9SPHN</name>
<dbReference type="SUPFAM" id="SSF53474">
    <property type="entry name" value="alpha/beta-Hydrolases"/>
    <property type="match status" value="1"/>
</dbReference>
<dbReference type="EMBL" id="JAATJC010000001">
    <property type="protein sequence ID" value="NJC06490.1"/>
    <property type="molecule type" value="Genomic_DNA"/>
</dbReference>
<keyword evidence="4" id="KW-1185">Reference proteome</keyword>
<feature type="region of interest" description="Disordered" evidence="1">
    <location>
        <begin position="1"/>
        <end position="24"/>
    </location>
</feature>
<dbReference type="InterPro" id="IPR000073">
    <property type="entry name" value="AB_hydrolase_1"/>
</dbReference>
<evidence type="ECO:0000256" key="1">
    <source>
        <dbReference type="SAM" id="MobiDB-lite"/>
    </source>
</evidence>
<dbReference type="PANTHER" id="PTHR36837:SF2">
    <property type="entry name" value="POLY(3-HYDROXYALKANOATE) POLYMERASE SUBUNIT PHAC"/>
    <property type="match status" value="1"/>
</dbReference>
<dbReference type="Gene3D" id="3.40.50.1820">
    <property type="entry name" value="alpha/beta hydrolase"/>
    <property type="match status" value="1"/>
</dbReference>
<comment type="caution">
    <text evidence="3">The sequence shown here is derived from an EMBL/GenBank/DDBJ whole genome shotgun (WGS) entry which is preliminary data.</text>
</comment>
<dbReference type="Pfam" id="PF12697">
    <property type="entry name" value="Abhydrolase_6"/>
    <property type="match status" value="1"/>
</dbReference>
<dbReference type="InterPro" id="IPR029058">
    <property type="entry name" value="AB_hydrolase_fold"/>
</dbReference>
<feature type="domain" description="AB hydrolase-1" evidence="2">
    <location>
        <begin position="109"/>
        <end position="311"/>
    </location>
</feature>
<evidence type="ECO:0000259" key="2">
    <source>
        <dbReference type="Pfam" id="PF12697"/>
    </source>
</evidence>
<dbReference type="PANTHER" id="PTHR36837">
    <property type="entry name" value="POLY(3-HYDROXYALKANOATE) POLYMERASE SUBUNIT PHAC"/>
    <property type="match status" value="1"/>
</dbReference>
<accession>A0A7X5Y9N3</accession>
<keyword evidence="3" id="KW-0012">Acyltransferase</keyword>
<gene>
    <name evidence="3" type="ORF">GGQ97_002283</name>
</gene>
<dbReference type="InterPro" id="IPR051321">
    <property type="entry name" value="PHA/PHB_synthase"/>
</dbReference>
<evidence type="ECO:0000313" key="3">
    <source>
        <dbReference type="EMBL" id="NJC06490.1"/>
    </source>
</evidence>
<dbReference type="RefSeq" id="WP_209022845.1">
    <property type="nucleotide sequence ID" value="NZ_JAATJC010000001.1"/>
</dbReference>
<reference evidence="3 4" key="1">
    <citation type="submission" date="2020-03" db="EMBL/GenBank/DDBJ databases">
        <title>Genomic Encyclopedia of Type Strains, Phase IV (KMG-IV): sequencing the most valuable type-strain genomes for metagenomic binning, comparative biology and taxonomic classification.</title>
        <authorList>
            <person name="Goeker M."/>
        </authorList>
    </citation>
    <scope>NUCLEOTIDE SEQUENCE [LARGE SCALE GENOMIC DNA]</scope>
    <source>
        <strain evidence="3 4">DSM 16846</strain>
    </source>
</reference>
<dbReference type="EC" id="2.3.1.-" evidence="3"/>
<dbReference type="AlphaFoldDB" id="A0A7X5Y9N3"/>